<feature type="transmembrane region" description="Helical" evidence="1">
    <location>
        <begin position="410"/>
        <end position="436"/>
    </location>
</feature>
<feature type="transmembrane region" description="Helical" evidence="1">
    <location>
        <begin position="342"/>
        <end position="363"/>
    </location>
</feature>
<dbReference type="GO" id="GO:0005886">
    <property type="term" value="C:plasma membrane"/>
    <property type="evidence" value="ECO:0007669"/>
    <property type="project" value="TreeGrafter"/>
</dbReference>
<dbReference type="GO" id="GO:0015293">
    <property type="term" value="F:symporter activity"/>
    <property type="evidence" value="ECO:0007669"/>
    <property type="project" value="InterPro"/>
</dbReference>
<dbReference type="Gene3D" id="1.20.1250.20">
    <property type="entry name" value="MFS general substrate transporter like domains"/>
    <property type="match status" value="1"/>
</dbReference>
<dbReference type="PANTHER" id="PTHR11328">
    <property type="entry name" value="MAJOR FACILITATOR SUPERFAMILY DOMAIN-CONTAINING PROTEIN"/>
    <property type="match status" value="1"/>
</dbReference>
<evidence type="ECO:0000313" key="2">
    <source>
        <dbReference type="EMBL" id="PLS32013.1"/>
    </source>
</evidence>
<dbReference type="InterPro" id="IPR036259">
    <property type="entry name" value="MFS_trans_sf"/>
</dbReference>
<feature type="transmembrane region" description="Helical" evidence="1">
    <location>
        <begin position="121"/>
        <end position="139"/>
    </location>
</feature>
<feature type="transmembrane region" description="Helical" evidence="1">
    <location>
        <begin position="456"/>
        <end position="477"/>
    </location>
</feature>
<dbReference type="AlphaFoldDB" id="A0A2N5JCR8"/>
<reference evidence="2 3" key="1">
    <citation type="submission" date="2017-07" db="EMBL/GenBank/DDBJ databases">
        <title>Bifidobacterium novel species.</title>
        <authorList>
            <person name="Lugli G.A."/>
            <person name="Milani C."/>
            <person name="Duranti S."/>
            <person name="Mangifesta M."/>
        </authorList>
    </citation>
    <scope>NUCLEOTIDE SEQUENCE [LARGE SCALE GENOMIC DNA]</scope>
    <source>
        <strain evidence="3">Uis1B</strain>
    </source>
</reference>
<dbReference type="EMBL" id="NMWU01000002">
    <property type="protein sequence ID" value="PLS32013.1"/>
    <property type="molecule type" value="Genomic_DNA"/>
</dbReference>
<feature type="transmembrane region" description="Helical" evidence="1">
    <location>
        <begin position="314"/>
        <end position="335"/>
    </location>
</feature>
<protein>
    <submittedName>
        <fullName evidence="2">MFS transporter</fullName>
    </submittedName>
</protein>
<name>A0A2N5JCR8_9BIFI</name>
<organism evidence="2 3">
    <name type="scientific">Bifidobacterium margollesii</name>
    <dbReference type="NCBI Taxonomy" id="2020964"/>
    <lineage>
        <taxon>Bacteria</taxon>
        <taxon>Bacillati</taxon>
        <taxon>Actinomycetota</taxon>
        <taxon>Actinomycetes</taxon>
        <taxon>Bifidobacteriales</taxon>
        <taxon>Bifidobacteriaceae</taxon>
        <taxon>Bifidobacterium</taxon>
    </lineage>
</organism>
<feature type="transmembrane region" description="Helical" evidence="1">
    <location>
        <begin position="369"/>
        <end position="389"/>
    </location>
</feature>
<dbReference type="Pfam" id="PF13347">
    <property type="entry name" value="MFS_2"/>
    <property type="match status" value="1"/>
</dbReference>
<proteinExistence type="predicted"/>
<sequence length="541" mass="60710">MPTSRRVAHWHAKTREIQKKERKNMASNVNLNKWPYKAHEINIGRGIQYGMLDLMGGGWNNIVSGVIFAYLTLAQGFNPAIAGGIAAAGRIVDCIWNLFLGLITDNFYHTKLGQRFGRRHFFMVLGLVLFACVFPLFWINSTSAAYYLAVYIAMEVIIAMMIVPWECLPTEMTRDYTLRTTLSGSRMVISATGTALVFLILAALKQAQNANAYLIAGLAWTVLFVIAIAISTFGTWERALTPEFVKELESRPKQSVGGFLKESINGYVDTFKNQAFRTHLAVYLLSFTGKDFYSTLLPTFIVCCISGAGESWPWTFQAMSILGIPMTIWCAKLMISHGPKFLFRLSYISILVAMVAYVGVWAAGIHNPFWIFLIVSIVYQCGRATLEFTPWNLFPFMPDVDYVMTRGDRAGLYASVMTFFRKSTGAIATWVAGILLEFTGYKADTMKNFETTPHNVQVGIVAVFFLGTSILIAWALWMSRRIYLDRETHGILKAEIERLEAGGSKADVTPEARKVAEELTGHPYEKLWPDLDKNGLPIEKI</sequence>
<keyword evidence="1" id="KW-0812">Transmembrane</keyword>
<dbReference type="SUPFAM" id="SSF103473">
    <property type="entry name" value="MFS general substrate transporter"/>
    <property type="match status" value="1"/>
</dbReference>
<evidence type="ECO:0000256" key="1">
    <source>
        <dbReference type="SAM" id="Phobius"/>
    </source>
</evidence>
<evidence type="ECO:0000313" key="3">
    <source>
        <dbReference type="Proteomes" id="UP000235050"/>
    </source>
</evidence>
<feature type="transmembrane region" description="Helical" evidence="1">
    <location>
        <begin position="186"/>
        <end position="204"/>
    </location>
</feature>
<dbReference type="GO" id="GO:0008643">
    <property type="term" value="P:carbohydrate transport"/>
    <property type="evidence" value="ECO:0007669"/>
    <property type="project" value="InterPro"/>
</dbReference>
<feature type="transmembrane region" description="Helical" evidence="1">
    <location>
        <begin position="145"/>
        <end position="165"/>
    </location>
</feature>
<dbReference type="Proteomes" id="UP000235050">
    <property type="component" value="Unassembled WGS sequence"/>
</dbReference>
<keyword evidence="3" id="KW-1185">Reference proteome</keyword>
<comment type="caution">
    <text evidence="2">The sequence shown here is derived from an EMBL/GenBank/DDBJ whole genome shotgun (WGS) entry which is preliminary data.</text>
</comment>
<feature type="transmembrane region" description="Helical" evidence="1">
    <location>
        <begin position="210"/>
        <end position="230"/>
    </location>
</feature>
<dbReference type="InterPro" id="IPR039672">
    <property type="entry name" value="MFS_2"/>
</dbReference>
<keyword evidence="1" id="KW-1133">Transmembrane helix</keyword>
<dbReference type="PANTHER" id="PTHR11328:SF24">
    <property type="entry name" value="MAJOR FACILITATOR SUPERFAMILY (MFS) PROFILE DOMAIN-CONTAINING PROTEIN"/>
    <property type="match status" value="1"/>
</dbReference>
<accession>A0A2N5JCR8</accession>
<keyword evidence="1" id="KW-0472">Membrane</keyword>
<gene>
    <name evidence="2" type="ORF">Uis1B_0105</name>
</gene>